<dbReference type="PANTHER" id="PTHR15907">
    <property type="entry name" value="DUF614 FAMILY PROTEIN-RELATED"/>
    <property type="match status" value="1"/>
</dbReference>
<dbReference type="Pfam" id="PF04749">
    <property type="entry name" value="PLAC8"/>
    <property type="match status" value="1"/>
</dbReference>
<comment type="caution">
    <text evidence="3">The sequence shown here is derived from an EMBL/GenBank/DDBJ whole genome shotgun (WGS) entry which is preliminary data.</text>
</comment>
<evidence type="ECO:0000313" key="4">
    <source>
        <dbReference type="Proteomes" id="UP000243975"/>
    </source>
</evidence>
<feature type="compositionally biased region" description="Low complexity" evidence="1">
    <location>
        <begin position="109"/>
        <end position="119"/>
    </location>
</feature>
<feature type="transmembrane region" description="Helical" evidence="2">
    <location>
        <begin position="254"/>
        <end position="273"/>
    </location>
</feature>
<evidence type="ECO:0000256" key="1">
    <source>
        <dbReference type="SAM" id="MobiDB-lite"/>
    </source>
</evidence>
<feature type="compositionally biased region" description="Pro residues" evidence="1">
    <location>
        <begin position="120"/>
        <end position="130"/>
    </location>
</feature>
<reference evidence="3 4" key="1">
    <citation type="journal article" date="2016" name="Sci. Rep.">
        <title>The genome sequence of the outbreeding globe artichoke constructed de novo incorporating a phase-aware low-pass sequencing strategy of F1 progeny.</title>
        <authorList>
            <person name="Scaglione D."/>
            <person name="Reyes-Chin-Wo S."/>
            <person name="Acquadro A."/>
            <person name="Froenicke L."/>
            <person name="Portis E."/>
            <person name="Beitel C."/>
            <person name="Tirone M."/>
            <person name="Mauro R."/>
            <person name="Lo Monaco A."/>
            <person name="Mauromicale G."/>
            <person name="Faccioli P."/>
            <person name="Cattivelli L."/>
            <person name="Rieseberg L."/>
            <person name="Michelmore R."/>
            <person name="Lanteri S."/>
        </authorList>
    </citation>
    <scope>NUCLEOTIDE SEQUENCE [LARGE SCALE GENOMIC DNA]</scope>
    <source>
        <strain evidence="3">2C</strain>
    </source>
</reference>
<dbReference type="AlphaFoldDB" id="A0A103Y8J3"/>
<keyword evidence="2" id="KW-1133">Transmembrane helix</keyword>
<sequence length="346" mass="37719">MGRLEANPVPLSSDQTPVQPPPQGYPNHHDNPLSSPPPPPPPPPPPSDAYVTDNIQNTNSPLSTRSYVPQPTEQPPPPHQSPASYPPHLSPASYPPQQSPASYPPPPQHAAYPPETYQPQPQPTSFPPLHQPTNYPPQEQHAAYPPQEQPVAYPSQQPSAAYSSQQPTSCNVQPQVVNYGGTIGYQTPVPMGTPNGIPIGAQYLAPTQGWSTGLLDCMEDPENAIMTLCFPCVTFGQIAEIVDNGQTSCATSGLIYGLIAAFIGIPCIMSCSYRTKIRSRYGLMETPAPDWAIHFFCEYCALCQEYRELKSHGMDPAIGWQGNMSRNQQMAKYQTMTPPMNQTMMG</sequence>
<accession>A0A103Y8J3</accession>
<keyword evidence="4" id="KW-1185">Reference proteome</keyword>
<dbReference type="OrthoDB" id="1045822at2759"/>
<gene>
    <name evidence="3" type="ORF">Ccrd_017191</name>
</gene>
<dbReference type="NCBIfam" id="TIGR01571">
    <property type="entry name" value="A_thal_Cys_rich"/>
    <property type="match status" value="1"/>
</dbReference>
<dbReference type="OMA" id="CFTFGQI"/>
<evidence type="ECO:0000256" key="2">
    <source>
        <dbReference type="SAM" id="Phobius"/>
    </source>
</evidence>
<feature type="region of interest" description="Disordered" evidence="1">
    <location>
        <begin position="1"/>
        <end position="167"/>
    </location>
</feature>
<protein>
    <recommendedName>
        <fullName evidence="5">PLAC8 motif-containing protein</fullName>
    </recommendedName>
</protein>
<evidence type="ECO:0008006" key="5">
    <source>
        <dbReference type="Google" id="ProtNLM"/>
    </source>
</evidence>
<keyword evidence="2" id="KW-0472">Membrane</keyword>
<dbReference type="Gramene" id="KVI04492">
    <property type="protein sequence ID" value="KVI04492"/>
    <property type="gene ID" value="Ccrd_017191"/>
</dbReference>
<keyword evidence="2" id="KW-0812">Transmembrane</keyword>
<dbReference type="Proteomes" id="UP000243975">
    <property type="component" value="Unassembled WGS sequence"/>
</dbReference>
<feature type="compositionally biased region" description="Pro residues" evidence="1">
    <location>
        <begin position="34"/>
        <end position="47"/>
    </location>
</feature>
<feature type="compositionally biased region" description="Pro residues" evidence="1">
    <location>
        <begin position="72"/>
        <end position="108"/>
    </location>
</feature>
<proteinExistence type="predicted"/>
<evidence type="ECO:0000313" key="3">
    <source>
        <dbReference type="EMBL" id="KVI04492.1"/>
    </source>
</evidence>
<dbReference type="InterPro" id="IPR006461">
    <property type="entry name" value="PLAC_motif_containing"/>
</dbReference>
<feature type="compositionally biased region" description="Low complexity" evidence="1">
    <location>
        <begin position="152"/>
        <end position="167"/>
    </location>
</feature>
<feature type="compositionally biased region" description="Polar residues" evidence="1">
    <location>
        <begin position="53"/>
        <end position="67"/>
    </location>
</feature>
<organism evidence="3 4">
    <name type="scientific">Cynara cardunculus var. scolymus</name>
    <name type="common">Globe artichoke</name>
    <name type="synonym">Cynara scolymus</name>
    <dbReference type="NCBI Taxonomy" id="59895"/>
    <lineage>
        <taxon>Eukaryota</taxon>
        <taxon>Viridiplantae</taxon>
        <taxon>Streptophyta</taxon>
        <taxon>Embryophyta</taxon>
        <taxon>Tracheophyta</taxon>
        <taxon>Spermatophyta</taxon>
        <taxon>Magnoliopsida</taxon>
        <taxon>eudicotyledons</taxon>
        <taxon>Gunneridae</taxon>
        <taxon>Pentapetalae</taxon>
        <taxon>asterids</taxon>
        <taxon>campanulids</taxon>
        <taxon>Asterales</taxon>
        <taxon>Asteraceae</taxon>
        <taxon>Carduoideae</taxon>
        <taxon>Cardueae</taxon>
        <taxon>Carduinae</taxon>
        <taxon>Cynara</taxon>
    </lineage>
</organism>
<name>A0A103Y8J3_CYNCS</name>
<dbReference type="EMBL" id="LEKV01002032">
    <property type="protein sequence ID" value="KVI04492.1"/>
    <property type="molecule type" value="Genomic_DNA"/>
</dbReference>